<dbReference type="Proteomes" id="UP000184267">
    <property type="component" value="Unassembled WGS sequence"/>
</dbReference>
<dbReference type="OMA" id="TGHHFVA"/>
<sequence>MSGSDSQVPVTFGRHNDFVGGDASKGRIPGADKATTGHHFVAVDPMGGQRQQQREQEHLPPTTGRDALLAGGVAPGTRTGPVRNLESDILNAHASSGRPEPSPPRRIHGEPQPLAPAPDSRTVVDRDPWAAPASAGDTLTGATSQDVHGGLGHPGAGMSSAEMHHDGSAHRKRQMRGTEQFGAGEIPREEV</sequence>
<feature type="region of interest" description="Disordered" evidence="1">
    <location>
        <begin position="1"/>
        <end position="191"/>
    </location>
</feature>
<comment type="caution">
    <text evidence="2">The sequence shown here is derived from an EMBL/GenBank/DDBJ whole genome shotgun (WGS) entry which is preliminary data.</text>
</comment>
<keyword evidence="3" id="KW-1185">Reference proteome</keyword>
<dbReference type="AlphaFoldDB" id="A0A1M2V5H1"/>
<dbReference type="EMBL" id="MNAD01001649">
    <property type="protein sequence ID" value="OJT02831.1"/>
    <property type="molecule type" value="Genomic_DNA"/>
</dbReference>
<gene>
    <name evidence="2" type="ORF">TRAPUB_6687</name>
</gene>
<dbReference type="OrthoDB" id="3260716at2759"/>
<accession>A0A1M2V5H1</accession>
<reference evidence="2 3" key="1">
    <citation type="submission" date="2016-10" db="EMBL/GenBank/DDBJ databases">
        <title>Genome sequence of the basidiomycete white-rot fungus Trametes pubescens.</title>
        <authorList>
            <person name="Makela M.R."/>
            <person name="Granchi Z."/>
            <person name="Peng M."/>
            <person name="De Vries R.P."/>
            <person name="Grigoriev I."/>
            <person name="Riley R."/>
            <person name="Hilden K."/>
        </authorList>
    </citation>
    <scope>NUCLEOTIDE SEQUENCE [LARGE SCALE GENOMIC DNA]</scope>
    <source>
        <strain evidence="2 3">FBCC735</strain>
    </source>
</reference>
<evidence type="ECO:0000313" key="3">
    <source>
        <dbReference type="Proteomes" id="UP000184267"/>
    </source>
</evidence>
<proteinExistence type="predicted"/>
<organism evidence="2 3">
    <name type="scientific">Trametes pubescens</name>
    <name type="common">White-rot fungus</name>
    <dbReference type="NCBI Taxonomy" id="154538"/>
    <lineage>
        <taxon>Eukaryota</taxon>
        <taxon>Fungi</taxon>
        <taxon>Dikarya</taxon>
        <taxon>Basidiomycota</taxon>
        <taxon>Agaricomycotina</taxon>
        <taxon>Agaricomycetes</taxon>
        <taxon>Polyporales</taxon>
        <taxon>Polyporaceae</taxon>
        <taxon>Trametes</taxon>
    </lineage>
</organism>
<protein>
    <submittedName>
        <fullName evidence="2">Uncharacterized protein</fullName>
    </submittedName>
</protein>
<evidence type="ECO:0000256" key="1">
    <source>
        <dbReference type="SAM" id="MobiDB-lite"/>
    </source>
</evidence>
<evidence type="ECO:0000313" key="2">
    <source>
        <dbReference type="EMBL" id="OJT02831.1"/>
    </source>
</evidence>
<name>A0A1M2V5H1_TRAPU</name>